<organism evidence="7 8">
    <name type="scientific">Cupriavidus cauae</name>
    <dbReference type="NCBI Taxonomy" id="2608999"/>
    <lineage>
        <taxon>Bacteria</taxon>
        <taxon>Pseudomonadati</taxon>
        <taxon>Pseudomonadota</taxon>
        <taxon>Betaproteobacteria</taxon>
        <taxon>Burkholderiales</taxon>
        <taxon>Burkholderiaceae</taxon>
        <taxon>Cupriavidus</taxon>
    </lineage>
</organism>
<name>A0A5M8B3F1_9BURK</name>
<evidence type="ECO:0000313" key="8">
    <source>
        <dbReference type="Proteomes" id="UP000324324"/>
    </source>
</evidence>
<dbReference type="Proteomes" id="UP000324324">
    <property type="component" value="Unassembled WGS sequence"/>
</dbReference>
<reference evidence="7 8" key="1">
    <citation type="submission" date="2019-09" db="EMBL/GenBank/DDBJ databases">
        <title>Isolation of a novel species in the genus Cupriavidus from patients with sepsis using whole genome sequencing.</title>
        <authorList>
            <person name="Kweon O.J."/>
            <person name="Lee M.-K."/>
        </authorList>
    </citation>
    <scope>NUCLEOTIDE SEQUENCE [LARGE SCALE GENOMIC DNA]</scope>
    <source>
        <strain evidence="7 8">MKL-01</strain>
    </source>
</reference>
<evidence type="ECO:0000256" key="2">
    <source>
        <dbReference type="ARBA" id="ARBA00022475"/>
    </source>
</evidence>
<keyword evidence="8" id="KW-1185">Reference proteome</keyword>
<feature type="transmembrane region" description="Helical" evidence="6">
    <location>
        <begin position="236"/>
        <end position="259"/>
    </location>
</feature>
<feature type="transmembrane region" description="Helical" evidence="6">
    <location>
        <begin position="54"/>
        <end position="75"/>
    </location>
</feature>
<sequence>MYQPDPEHRDGRWHGLARMLPDRHTLRRTAMVVTGAVQAWFAHRAASKGAALSFYMLFSLAPILVLVISIAGLFFGAEAARGEIFEQLEGLLGTQGATAIQEILAATHRAGGSGVAALIATGILIVGATSAFAELKASLDDIWEADATPASGWRSLVRTRLLSFSLVLVLAFTLLVSLVVNAAIAVVQRFWDGMWFESWLAPVATTISNGFSFAVVTALFAVVFKMLPRVRVTWRDVTMGAVITAVLFSVGKRLIGIYLGNSAVASSYGAAGSVVALMLWVYYSAQIFFFGAELTHQYALQFGSLRERQRRGEAPAPVGAGNR</sequence>
<feature type="transmembrane region" description="Helical" evidence="6">
    <location>
        <begin position="199"/>
        <end position="224"/>
    </location>
</feature>
<dbReference type="GO" id="GO:0005886">
    <property type="term" value="C:plasma membrane"/>
    <property type="evidence" value="ECO:0007669"/>
    <property type="project" value="UniProtKB-SubCell"/>
</dbReference>
<feature type="transmembrane region" description="Helical" evidence="6">
    <location>
        <begin position="265"/>
        <end position="283"/>
    </location>
</feature>
<feature type="transmembrane region" description="Helical" evidence="6">
    <location>
        <begin position="161"/>
        <end position="187"/>
    </location>
</feature>
<dbReference type="Pfam" id="PF03631">
    <property type="entry name" value="Virul_fac_BrkB"/>
    <property type="match status" value="1"/>
</dbReference>
<comment type="caution">
    <text evidence="7">The sequence shown here is derived from an EMBL/GenBank/DDBJ whole genome shotgun (WGS) entry which is preliminary data.</text>
</comment>
<comment type="subcellular location">
    <subcellularLocation>
        <location evidence="1">Cell membrane</location>
        <topology evidence="1">Multi-pass membrane protein</topology>
    </subcellularLocation>
</comment>
<dbReference type="NCBIfam" id="TIGR00765">
    <property type="entry name" value="yihY_not_rbn"/>
    <property type="match status" value="1"/>
</dbReference>
<evidence type="ECO:0000256" key="1">
    <source>
        <dbReference type="ARBA" id="ARBA00004651"/>
    </source>
</evidence>
<keyword evidence="5 6" id="KW-0472">Membrane</keyword>
<gene>
    <name evidence="7" type="ORF">F1599_04230</name>
</gene>
<feature type="transmembrane region" description="Helical" evidence="6">
    <location>
        <begin position="114"/>
        <end position="133"/>
    </location>
</feature>
<dbReference type="AlphaFoldDB" id="A0A5M8B3F1"/>
<dbReference type="PIRSF" id="PIRSF035875">
    <property type="entry name" value="RNase_BN"/>
    <property type="match status" value="1"/>
</dbReference>
<keyword evidence="2" id="KW-1003">Cell membrane</keyword>
<dbReference type="EMBL" id="VWRN01000016">
    <property type="protein sequence ID" value="KAA6129749.1"/>
    <property type="molecule type" value="Genomic_DNA"/>
</dbReference>
<evidence type="ECO:0000313" key="7">
    <source>
        <dbReference type="EMBL" id="KAA6129749.1"/>
    </source>
</evidence>
<accession>A0A5M8B3F1</accession>
<evidence type="ECO:0000256" key="6">
    <source>
        <dbReference type="SAM" id="Phobius"/>
    </source>
</evidence>
<dbReference type="RefSeq" id="WP_150082295.1">
    <property type="nucleotide sequence ID" value="NZ_VWRN01000016.1"/>
</dbReference>
<dbReference type="PANTHER" id="PTHR30213:SF1">
    <property type="entry name" value="INNER MEMBRANE PROTEIN YHJD"/>
    <property type="match status" value="1"/>
</dbReference>
<protein>
    <submittedName>
        <fullName evidence="7">YihY/virulence factor BrkB family protein</fullName>
    </submittedName>
</protein>
<dbReference type="PANTHER" id="PTHR30213">
    <property type="entry name" value="INNER MEMBRANE PROTEIN YHJD"/>
    <property type="match status" value="1"/>
</dbReference>
<keyword evidence="3 6" id="KW-0812">Transmembrane</keyword>
<proteinExistence type="predicted"/>
<evidence type="ECO:0000256" key="4">
    <source>
        <dbReference type="ARBA" id="ARBA00022989"/>
    </source>
</evidence>
<keyword evidence="4 6" id="KW-1133">Transmembrane helix</keyword>
<evidence type="ECO:0000256" key="5">
    <source>
        <dbReference type="ARBA" id="ARBA00023136"/>
    </source>
</evidence>
<dbReference type="InterPro" id="IPR017039">
    <property type="entry name" value="Virul_fac_BrkB"/>
</dbReference>
<evidence type="ECO:0000256" key="3">
    <source>
        <dbReference type="ARBA" id="ARBA00022692"/>
    </source>
</evidence>